<accession>A0AA36F326</accession>
<dbReference type="AlphaFoldDB" id="A0AA36F326"/>
<sequence>MEKLLTDKQTNLLLATRQSISFEEKYVQIIQTQIPIWPVIISELDFPFVNYFLIKQYLNRHCDVNSQNDTSYYSNGTH</sequence>
<evidence type="ECO:0000313" key="2">
    <source>
        <dbReference type="Proteomes" id="UP001162480"/>
    </source>
</evidence>
<organism evidence="1 2">
    <name type="scientific">Octopus vulgaris</name>
    <name type="common">Common octopus</name>
    <dbReference type="NCBI Taxonomy" id="6645"/>
    <lineage>
        <taxon>Eukaryota</taxon>
        <taxon>Metazoa</taxon>
        <taxon>Spiralia</taxon>
        <taxon>Lophotrochozoa</taxon>
        <taxon>Mollusca</taxon>
        <taxon>Cephalopoda</taxon>
        <taxon>Coleoidea</taxon>
        <taxon>Octopodiformes</taxon>
        <taxon>Octopoda</taxon>
        <taxon>Incirrata</taxon>
        <taxon>Octopodidae</taxon>
        <taxon>Octopus</taxon>
    </lineage>
</organism>
<protein>
    <submittedName>
        <fullName evidence="1">Uncharacterized protein</fullName>
    </submittedName>
</protein>
<dbReference type="Proteomes" id="UP001162480">
    <property type="component" value="Chromosome 4"/>
</dbReference>
<keyword evidence="2" id="KW-1185">Reference proteome</keyword>
<evidence type="ECO:0000313" key="1">
    <source>
        <dbReference type="EMBL" id="CAI9722015.1"/>
    </source>
</evidence>
<reference evidence="1" key="1">
    <citation type="submission" date="2023-08" db="EMBL/GenBank/DDBJ databases">
        <authorList>
            <person name="Alioto T."/>
            <person name="Alioto T."/>
            <person name="Gomez Garrido J."/>
        </authorList>
    </citation>
    <scope>NUCLEOTIDE SEQUENCE</scope>
</reference>
<gene>
    <name evidence="1" type="ORF">OCTVUL_1B031194</name>
</gene>
<name>A0AA36F326_OCTVU</name>
<proteinExistence type="predicted"/>
<dbReference type="EMBL" id="OX597817">
    <property type="protein sequence ID" value="CAI9722015.1"/>
    <property type="molecule type" value="Genomic_DNA"/>
</dbReference>